<name>X0TRL6_9ZZZZ</name>
<sequence length="99" mass="11808">CGQEIARFLMRNEDDYNLKNVYFGKYAEEYLHNHPEIVKFETELAEINNQLNLRNATLEGRNDMVVEQINLARELVGSDKESFFKGWLKRRKEQDEPKE</sequence>
<gene>
    <name evidence="1" type="ORF">S01H1_01263</name>
</gene>
<accession>X0TRL6</accession>
<dbReference type="EMBL" id="BARS01000533">
    <property type="protein sequence ID" value="GAF78775.1"/>
    <property type="molecule type" value="Genomic_DNA"/>
</dbReference>
<dbReference type="AlphaFoldDB" id="X0TRL6"/>
<protein>
    <submittedName>
        <fullName evidence="1">Uncharacterized protein</fullName>
    </submittedName>
</protein>
<feature type="non-terminal residue" evidence="1">
    <location>
        <position position="1"/>
    </location>
</feature>
<proteinExistence type="predicted"/>
<comment type="caution">
    <text evidence="1">The sequence shown here is derived from an EMBL/GenBank/DDBJ whole genome shotgun (WGS) entry which is preliminary data.</text>
</comment>
<reference evidence="1" key="1">
    <citation type="journal article" date="2014" name="Front. Microbiol.">
        <title>High frequency of phylogenetically diverse reductive dehalogenase-homologous genes in deep subseafloor sedimentary metagenomes.</title>
        <authorList>
            <person name="Kawai M."/>
            <person name="Futagami T."/>
            <person name="Toyoda A."/>
            <person name="Takaki Y."/>
            <person name="Nishi S."/>
            <person name="Hori S."/>
            <person name="Arai W."/>
            <person name="Tsubouchi T."/>
            <person name="Morono Y."/>
            <person name="Uchiyama I."/>
            <person name="Ito T."/>
            <person name="Fujiyama A."/>
            <person name="Inagaki F."/>
            <person name="Takami H."/>
        </authorList>
    </citation>
    <scope>NUCLEOTIDE SEQUENCE</scope>
    <source>
        <strain evidence="1">Expedition CK06-06</strain>
    </source>
</reference>
<organism evidence="1">
    <name type="scientific">marine sediment metagenome</name>
    <dbReference type="NCBI Taxonomy" id="412755"/>
    <lineage>
        <taxon>unclassified sequences</taxon>
        <taxon>metagenomes</taxon>
        <taxon>ecological metagenomes</taxon>
    </lineage>
</organism>
<evidence type="ECO:0000313" key="1">
    <source>
        <dbReference type="EMBL" id="GAF78775.1"/>
    </source>
</evidence>